<reference evidence="1" key="1">
    <citation type="journal article" date="2015" name="Nature">
        <title>Complex archaea that bridge the gap between prokaryotes and eukaryotes.</title>
        <authorList>
            <person name="Spang A."/>
            <person name="Saw J.H."/>
            <person name="Jorgensen S.L."/>
            <person name="Zaremba-Niedzwiedzka K."/>
            <person name="Martijn J."/>
            <person name="Lind A.E."/>
            <person name="van Eijk R."/>
            <person name="Schleper C."/>
            <person name="Guy L."/>
            <person name="Ettema T.J."/>
        </authorList>
    </citation>
    <scope>NUCLEOTIDE SEQUENCE</scope>
</reference>
<protein>
    <submittedName>
        <fullName evidence="1">Uncharacterized protein</fullName>
    </submittedName>
</protein>
<evidence type="ECO:0000313" key="1">
    <source>
        <dbReference type="EMBL" id="KKN00323.1"/>
    </source>
</evidence>
<name>A0A0F9Q4N2_9ZZZZ</name>
<gene>
    <name evidence="1" type="ORF">LCGC14_1138960</name>
</gene>
<sequence>MGDEFFKNQGLIGAVDKGLFDANTILKADTDDTPEALTIAASRIVARLAAGSITAATIQEVLNLLMTTQNDIITRNGTNPIRLNIGQSRIPARLAAGNLVAATPAQILALLSGQAGAAFSWNGQNLTETGTINATNAVWWREHHYTIFSISPGASGATETAPDGNTLGGWQLTTSGHQLFYNCHVHEDWSADSDLEAHVIFEVNVDNTGGNVGDTVDLQLIARMKGDAETAVKTQTLEIATVVDQSAQYKQFEAIFLVDFDSGTDPLDVGDLVTFELNLETDTSEVDDIIVNHVMCRYRSKKPQNEV</sequence>
<proteinExistence type="predicted"/>
<comment type="caution">
    <text evidence="1">The sequence shown here is derived from an EMBL/GenBank/DDBJ whole genome shotgun (WGS) entry which is preliminary data.</text>
</comment>
<dbReference type="EMBL" id="LAZR01005390">
    <property type="protein sequence ID" value="KKN00323.1"/>
    <property type="molecule type" value="Genomic_DNA"/>
</dbReference>
<dbReference type="AlphaFoldDB" id="A0A0F9Q4N2"/>
<accession>A0A0F9Q4N2</accession>
<organism evidence="1">
    <name type="scientific">marine sediment metagenome</name>
    <dbReference type="NCBI Taxonomy" id="412755"/>
    <lineage>
        <taxon>unclassified sequences</taxon>
        <taxon>metagenomes</taxon>
        <taxon>ecological metagenomes</taxon>
    </lineage>
</organism>